<organism evidence="2 3">
    <name type="scientific">Parendozoicomonas haliclonae</name>
    <dbReference type="NCBI Taxonomy" id="1960125"/>
    <lineage>
        <taxon>Bacteria</taxon>
        <taxon>Pseudomonadati</taxon>
        <taxon>Pseudomonadota</taxon>
        <taxon>Gammaproteobacteria</taxon>
        <taxon>Oceanospirillales</taxon>
        <taxon>Endozoicomonadaceae</taxon>
        <taxon>Parendozoicomonas</taxon>
    </lineage>
</organism>
<dbReference type="EMBL" id="FWPT01000001">
    <property type="protein sequence ID" value="SMA32526.1"/>
    <property type="molecule type" value="Genomic_DNA"/>
</dbReference>
<dbReference type="RefSeq" id="WP_087105943.1">
    <property type="nucleotide sequence ID" value="NZ_CBCSCN010000012.1"/>
</dbReference>
<evidence type="ECO:0000256" key="1">
    <source>
        <dbReference type="SAM" id="MobiDB-lite"/>
    </source>
</evidence>
<accession>A0A1X7AE91</accession>
<name>A0A1X7AE91_9GAMM</name>
<evidence type="ECO:0000313" key="3">
    <source>
        <dbReference type="Proteomes" id="UP000196573"/>
    </source>
</evidence>
<protein>
    <submittedName>
        <fullName evidence="2">Uncharacterized protein</fullName>
    </submittedName>
</protein>
<evidence type="ECO:0000313" key="2">
    <source>
        <dbReference type="EMBL" id="SMA32526.1"/>
    </source>
</evidence>
<keyword evidence="3" id="KW-1185">Reference proteome</keyword>
<gene>
    <name evidence="2" type="ORF">EHSB41UT_00159</name>
</gene>
<proteinExistence type="predicted"/>
<dbReference type="Proteomes" id="UP000196573">
    <property type="component" value="Unassembled WGS sequence"/>
</dbReference>
<feature type="region of interest" description="Disordered" evidence="1">
    <location>
        <begin position="1"/>
        <end position="58"/>
    </location>
</feature>
<feature type="region of interest" description="Disordered" evidence="1">
    <location>
        <begin position="282"/>
        <end position="312"/>
    </location>
</feature>
<sequence length="312" mass="35085">MPMDPQKPSQPGSVSTQPLTAPETHDTEHKNTPKAEEKKYLPEPDADRHSQAARSLQDFKVTAQPVKTSRIKALSNWAYKQLVTIRSAIIGVIPTGLKNAAQDMKNLTSSREFGTRYPQGIPDSELKHFHTPRIVVLSGMSVNPLYHALLCFGDPLSDDARFIQINDTNAHPEVMNRDQFVEFLKAEGGDVKFVYQPKPTEQSEDPKTKEASGKYLQRVTGRKWRWMPHSNCLTFCTRYLKQAGYDTKQLKAAIDVPRLHIVERQNQAKQKNMANLRNKFSQLPPEQRTISAPIIPPQNSAAAANKPEPPDA</sequence>
<dbReference type="AlphaFoldDB" id="A0A1X7AE91"/>
<feature type="compositionally biased region" description="Polar residues" evidence="1">
    <location>
        <begin position="7"/>
        <end position="19"/>
    </location>
</feature>
<reference evidence="2 3" key="1">
    <citation type="submission" date="2017-03" db="EMBL/GenBank/DDBJ databases">
        <authorList>
            <person name="Afonso C.L."/>
            <person name="Miller P.J."/>
            <person name="Scott M.A."/>
            <person name="Spackman E."/>
            <person name="Goraichik I."/>
            <person name="Dimitrov K.M."/>
            <person name="Suarez D.L."/>
            <person name="Swayne D.E."/>
        </authorList>
    </citation>
    <scope>NUCLEOTIDE SEQUENCE [LARGE SCALE GENOMIC DNA]</scope>
    <source>
        <strain evidence="2">SB41UT1</strain>
    </source>
</reference>
<feature type="compositionally biased region" description="Basic and acidic residues" evidence="1">
    <location>
        <begin position="23"/>
        <end position="50"/>
    </location>
</feature>